<dbReference type="EMBL" id="AHMO02000004">
    <property type="protein sequence ID" value="EQA47240.1"/>
    <property type="molecule type" value="Genomic_DNA"/>
</dbReference>
<gene>
    <name evidence="1" type="ORF">LEP1GSC050_0573</name>
</gene>
<keyword evidence="2" id="KW-1185">Reference proteome</keyword>
<reference evidence="1" key="1">
    <citation type="submission" date="2013-05" db="EMBL/GenBank/DDBJ databases">
        <authorList>
            <person name="Harkins D.M."/>
            <person name="Durkin A.S."/>
            <person name="Brinkac L.M."/>
            <person name="Haft D.H."/>
            <person name="Selengut J.D."/>
            <person name="Sanka R."/>
            <person name="DePew J."/>
            <person name="Purushe J."/>
            <person name="Hartskeerl R.A."/>
            <person name="Ahmed A."/>
            <person name="van der Linden H."/>
            <person name="Goris M.G.A."/>
            <person name="Vinetz J.M."/>
            <person name="Sutton G.G."/>
            <person name="Nierman W.C."/>
            <person name="Fouts D.E."/>
        </authorList>
    </citation>
    <scope>NUCLEOTIDE SEQUENCE [LARGE SCALE GENOMIC DNA]</scope>
    <source>
        <strain evidence="1">5399</strain>
    </source>
</reference>
<proteinExistence type="predicted"/>
<dbReference type="STRING" id="1049789.LEP1GSC050_0573"/>
<dbReference type="AlphaFoldDB" id="T0F7Y0"/>
<accession>T0F7Y0</accession>
<sequence>MIGSEIVSNRKTIQNQIERNEIFIKLFVSKSETAHSRPTILSEFRLRVFSFVFTNLTNVVTLIGLKFPFGKNKEQ</sequence>
<evidence type="ECO:0000313" key="1">
    <source>
        <dbReference type="EMBL" id="EQA47240.1"/>
    </source>
</evidence>
<comment type="caution">
    <text evidence="1">The sequence shown here is derived from an EMBL/GenBank/DDBJ whole genome shotgun (WGS) entry which is preliminary data.</text>
</comment>
<name>T0F7Y0_9LEPT</name>
<protein>
    <submittedName>
        <fullName evidence="1">Uncharacterized protein</fullName>
    </submittedName>
</protein>
<evidence type="ECO:0000313" key="2">
    <source>
        <dbReference type="Proteomes" id="UP000015454"/>
    </source>
</evidence>
<dbReference type="Proteomes" id="UP000015454">
    <property type="component" value="Unassembled WGS sequence"/>
</dbReference>
<organism evidence="1 2">
    <name type="scientific">Leptospira broomii serovar Hurstbridge str. 5399</name>
    <dbReference type="NCBI Taxonomy" id="1049789"/>
    <lineage>
        <taxon>Bacteria</taxon>
        <taxon>Pseudomonadati</taxon>
        <taxon>Spirochaetota</taxon>
        <taxon>Spirochaetia</taxon>
        <taxon>Leptospirales</taxon>
        <taxon>Leptospiraceae</taxon>
        <taxon>Leptospira</taxon>
    </lineage>
</organism>